<dbReference type="AlphaFoldDB" id="A0A365KWW6"/>
<accession>A0A365KWW6</accession>
<comment type="caution">
    <text evidence="2">The sequence shown here is derived from an EMBL/GenBank/DDBJ whole genome shotgun (WGS) entry which is preliminary data.</text>
</comment>
<gene>
    <name evidence="2" type="ORF">DP120_09310</name>
</gene>
<dbReference type="Proteomes" id="UP000251002">
    <property type="component" value="Unassembled WGS sequence"/>
</dbReference>
<reference evidence="2 3" key="1">
    <citation type="submission" date="2018-06" db="EMBL/GenBank/DDBJ databases">
        <title>The draft genome sequences of strains SCU63 and S1.</title>
        <authorList>
            <person name="Gan L."/>
        </authorList>
    </citation>
    <scope>NUCLEOTIDE SEQUENCE [LARGE SCALE GENOMIC DNA]</scope>
    <source>
        <strain evidence="2 3">SCU63</strain>
    </source>
</reference>
<dbReference type="EMBL" id="QLZR01000003">
    <property type="protein sequence ID" value="RAZ77671.1"/>
    <property type="molecule type" value="Genomic_DNA"/>
</dbReference>
<protein>
    <submittedName>
        <fullName evidence="2">Uncharacterized protein</fullName>
    </submittedName>
</protein>
<dbReference type="RefSeq" id="WP_112223398.1">
    <property type="nucleotide sequence ID" value="NZ_CP047673.1"/>
</dbReference>
<sequence length="372" mass="42689">MSKKMKVLICMAGFFIAAIVLSFSFFHSAETPLSNETETIVKETNADGVTKEIEPKLELTETEQLAKDYAEEKYGFEVDVIEDDVAKIYSSADVILSPKNDEDIRFGVLINHSDHSIIEDDYQFALEADKELQKLTPFLPAIEDLGFTGSDNTGIRLNYIEESTFLSLRSDKEVNFKNFIEEELDRYYELYQLIKKSQANLTSFSVSGSDEENGISLYLEPPSMVKTKEEFLTTLKINHLELVNHEIESQYATEVKNLNNERFNFGNHYDHTYDNPFDSWLHCTEINEVAECTSAVLAVTYQEDKLNSSNPHLNEDLTSIFKFIETHLEPEIKIEFVYIDGKAPSIENLEIGYEDRMAYENIDELIAFLLNE</sequence>
<evidence type="ECO:0000313" key="3">
    <source>
        <dbReference type="Proteomes" id="UP000251002"/>
    </source>
</evidence>
<evidence type="ECO:0000313" key="2">
    <source>
        <dbReference type="EMBL" id="RAZ77671.1"/>
    </source>
</evidence>
<keyword evidence="3" id="KW-1185">Reference proteome</keyword>
<evidence type="ECO:0000256" key="1">
    <source>
        <dbReference type="SAM" id="SignalP"/>
    </source>
</evidence>
<feature type="signal peptide" evidence="1">
    <location>
        <begin position="1"/>
        <end position="29"/>
    </location>
</feature>
<feature type="chain" id="PRO_5038837201" evidence="1">
    <location>
        <begin position="30"/>
        <end position="372"/>
    </location>
</feature>
<name>A0A365KWW6_9BACL</name>
<organism evidence="2 3">
    <name type="scientific">Planococcus halotolerans</name>
    <dbReference type="NCBI Taxonomy" id="2233542"/>
    <lineage>
        <taxon>Bacteria</taxon>
        <taxon>Bacillati</taxon>
        <taxon>Bacillota</taxon>
        <taxon>Bacilli</taxon>
        <taxon>Bacillales</taxon>
        <taxon>Caryophanaceae</taxon>
        <taxon>Planococcus</taxon>
    </lineage>
</organism>
<proteinExistence type="predicted"/>
<keyword evidence="1" id="KW-0732">Signal</keyword>